<keyword evidence="5" id="KW-0808">Transferase</keyword>
<dbReference type="Proteomes" id="UP000008549">
    <property type="component" value="Unassembled WGS sequence"/>
</dbReference>
<protein>
    <recommendedName>
        <fullName evidence="7">Glutathione-dependent dehydroascorbate reductase</fullName>
        <ecNumber evidence="4">1.20.4.2</ecNumber>
        <ecNumber evidence="2">1.8.5.1</ecNumber>
        <ecNumber evidence="3">2.5.1.18</ecNumber>
    </recommendedName>
    <alternativeName>
        <fullName evidence="8">Monomethylarsonic acid reductase</fullName>
    </alternativeName>
</protein>
<dbReference type="GO" id="GO:0045174">
    <property type="term" value="F:glutathione dehydrogenase (ascorbate) activity"/>
    <property type="evidence" value="ECO:0000318"/>
    <property type="project" value="GO_Central"/>
</dbReference>
<dbReference type="InterPro" id="IPR005442">
    <property type="entry name" value="GST_omega"/>
</dbReference>
<dbReference type="InterPro" id="IPR036249">
    <property type="entry name" value="Thioredoxin-like_sf"/>
</dbReference>
<dbReference type="GO" id="GO:0004364">
    <property type="term" value="F:glutathione transferase activity"/>
    <property type="evidence" value="ECO:0000318"/>
    <property type="project" value="GO_Central"/>
</dbReference>
<feature type="compositionally biased region" description="Basic and acidic residues" evidence="12">
    <location>
        <begin position="205"/>
        <end position="233"/>
    </location>
</feature>
<evidence type="ECO:0000259" key="13">
    <source>
        <dbReference type="PROSITE" id="PS50404"/>
    </source>
</evidence>
<dbReference type="EC" id="2.5.1.18" evidence="3"/>
<dbReference type="InParanoid" id="A8XMK3"/>
<sequence length="643" mass="72414">MEEDSREEYNARIRRSLTDWFGPFEEFHDRVAKNQATSRHGLIRAKMKPRPAPCVNLQLPPSDSPSHVPVHVALQSMRNLVDEPLSALPHEFADLKRAVTNGGRTNRAPTTSSAFSQPSTSSESTKKRKLEETTEEVEAKRKKNESRNSIPPSTPDSGVHSTESDLHEDHGSEEITAILNIMKTLDVPQLSPIPDNLIEKLKKEKDAEKERERQKEREKAFESHKQLEKETRFLSDSSVSAASTSREPSEEPEVVVPAVKKILTPPPPPPPTFVVPSAGTIRLKALKPEKYQKLVDLAKSRGKLKSEDVKAEKSEKPEKPMVLPGNCSTSAALCMQFLTQLAAVAIDQAYPAVPNDYHLPNKKLFVSYRSVPPPAPSPSSAAVPIRFNSYSSVGSNIRGLNSQTLHPGSMEPPLTPGNYRLYSMRFCPYAQRVLIYLAKKNIPVEVVNVNPDRSPNWYLAKSPIGRVPALEINGKVVWESNVIVEYLDELFPTTTVLPRDAFEKAHQKILVERLSPIMNALFEFYSSMSNQQAQRQNDMNVHSALRNAENLLRDSFYGGRQPGYADYLIWPFLERLQLLTMTQNSQFRYFPGLHYPKIGAYIARMQNQPEIKFSSRPLTHHKAYLDSFSMGMPNYDFGIYGKS</sequence>
<evidence type="ECO:0000259" key="14">
    <source>
        <dbReference type="PROSITE" id="PS50405"/>
    </source>
</evidence>
<dbReference type="EC" id="1.8.5.1" evidence="2"/>
<dbReference type="InterPro" id="IPR040079">
    <property type="entry name" value="Glutathione_S-Trfase"/>
</dbReference>
<evidence type="ECO:0000256" key="9">
    <source>
        <dbReference type="ARBA" id="ARBA00047960"/>
    </source>
</evidence>
<name>A8XMK3_CAEBR</name>
<reference evidence="15 16" key="1">
    <citation type="journal article" date="2003" name="PLoS Biol.">
        <title>The genome sequence of Caenorhabditis briggsae: a platform for comparative genomics.</title>
        <authorList>
            <person name="Stein L.D."/>
            <person name="Bao Z."/>
            <person name="Blasiar D."/>
            <person name="Blumenthal T."/>
            <person name="Brent M.R."/>
            <person name="Chen N."/>
            <person name="Chinwalla A."/>
            <person name="Clarke L."/>
            <person name="Clee C."/>
            <person name="Coghlan A."/>
            <person name="Coulson A."/>
            <person name="D'Eustachio P."/>
            <person name="Fitch D.H."/>
            <person name="Fulton L.A."/>
            <person name="Fulton R.E."/>
            <person name="Griffiths-Jones S."/>
            <person name="Harris T.W."/>
            <person name="Hillier L.W."/>
            <person name="Kamath R."/>
            <person name="Kuwabara P.E."/>
            <person name="Mardis E.R."/>
            <person name="Marra M.A."/>
            <person name="Miner T.L."/>
            <person name="Minx P."/>
            <person name="Mullikin J.C."/>
            <person name="Plumb R.W."/>
            <person name="Rogers J."/>
            <person name="Schein J.E."/>
            <person name="Sohrmann M."/>
            <person name="Spieth J."/>
            <person name="Stajich J.E."/>
            <person name="Wei C."/>
            <person name="Willey D."/>
            <person name="Wilson R.K."/>
            <person name="Durbin R."/>
            <person name="Waterston R.H."/>
        </authorList>
    </citation>
    <scope>NUCLEOTIDE SEQUENCE [LARGE SCALE GENOMIC DNA]</scope>
    <source>
        <strain evidence="15 16">AF16</strain>
    </source>
</reference>
<evidence type="ECO:0000313" key="17">
    <source>
        <dbReference type="WormBase" id="CBG15701"/>
    </source>
</evidence>
<dbReference type="GO" id="GO:0050610">
    <property type="term" value="F:methylarsonate reductase activity"/>
    <property type="evidence" value="ECO:0007669"/>
    <property type="project" value="UniProtKB-EC"/>
</dbReference>
<dbReference type="InterPro" id="IPR036282">
    <property type="entry name" value="Glutathione-S-Trfase_C_sf"/>
</dbReference>
<dbReference type="PROSITE" id="PS50405">
    <property type="entry name" value="GST_CTER"/>
    <property type="match status" value="1"/>
</dbReference>
<evidence type="ECO:0000256" key="2">
    <source>
        <dbReference type="ARBA" id="ARBA00012436"/>
    </source>
</evidence>
<comment type="catalytic activity">
    <reaction evidence="10">
        <text>methylarsonate + 2 glutathione + H(+) = methylarsonous acid + glutathione disulfide + H2O</text>
        <dbReference type="Rhea" id="RHEA:15969"/>
        <dbReference type="ChEBI" id="CHEBI:15377"/>
        <dbReference type="ChEBI" id="CHEBI:15378"/>
        <dbReference type="ChEBI" id="CHEBI:17826"/>
        <dbReference type="ChEBI" id="CHEBI:33409"/>
        <dbReference type="ChEBI" id="CHEBI:57925"/>
        <dbReference type="ChEBI" id="CHEBI:58297"/>
        <dbReference type="EC" id="1.20.4.2"/>
    </reaction>
</comment>
<dbReference type="FunCoup" id="A8XMK3">
    <property type="interactions" value="201"/>
</dbReference>
<evidence type="ECO:0000256" key="10">
    <source>
        <dbReference type="ARBA" id="ARBA00048353"/>
    </source>
</evidence>
<comment type="catalytic activity">
    <reaction evidence="9">
        <text>RX + glutathione = an S-substituted glutathione + a halide anion + H(+)</text>
        <dbReference type="Rhea" id="RHEA:16437"/>
        <dbReference type="ChEBI" id="CHEBI:15378"/>
        <dbReference type="ChEBI" id="CHEBI:16042"/>
        <dbReference type="ChEBI" id="CHEBI:17792"/>
        <dbReference type="ChEBI" id="CHEBI:57925"/>
        <dbReference type="ChEBI" id="CHEBI:90779"/>
        <dbReference type="EC" id="2.5.1.18"/>
    </reaction>
</comment>
<accession>A8XMK3</accession>
<dbReference type="STRING" id="6238.A8XMK3"/>
<dbReference type="PANTHER" id="PTHR43968:SF9">
    <property type="entry name" value="GLUTATHIONE S-TRANSFERASE"/>
    <property type="match status" value="1"/>
</dbReference>
<feature type="domain" description="GST C-terminal" evidence="14">
    <location>
        <begin position="500"/>
        <end position="625"/>
    </location>
</feature>
<evidence type="ECO:0000256" key="4">
    <source>
        <dbReference type="ARBA" id="ARBA00013060"/>
    </source>
</evidence>
<keyword evidence="6" id="KW-0560">Oxidoreductase</keyword>
<feature type="region of interest" description="Disordered" evidence="12">
    <location>
        <begin position="205"/>
        <end position="253"/>
    </location>
</feature>
<feature type="region of interest" description="Disordered" evidence="12">
    <location>
        <begin position="101"/>
        <end position="169"/>
    </location>
</feature>
<dbReference type="WormBase" id="CBG15701">
    <property type="protein sequence ID" value="CBP18469"/>
    <property type="gene ID" value="WBGene00035849"/>
    <property type="gene designation" value="Cbr-gsto-3.2"/>
</dbReference>
<organism evidence="15 16">
    <name type="scientific">Caenorhabditis briggsae</name>
    <dbReference type="NCBI Taxonomy" id="6238"/>
    <lineage>
        <taxon>Eukaryota</taxon>
        <taxon>Metazoa</taxon>
        <taxon>Ecdysozoa</taxon>
        <taxon>Nematoda</taxon>
        <taxon>Chromadorea</taxon>
        <taxon>Rhabditida</taxon>
        <taxon>Rhabditina</taxon>
        <taxon>Rhabditomorpha</taxon>
        <taxon>Rhabditoidea</taxon>
        <taxon>Rhabditidae</taxon>
        <taxon>Peloderinae</taxon>
        <taxon>Caenorhabditis</taxon>
    </lineage>
</organism>
<dbReference type="PRINTS" id="PR01625">
    <property type="entry name" value="GSTRNSFRASEO"/>
</dbReference>
<comment type="catalytic activity">
    <reaction evidence="11">
        <text>L-dehydroascorbate + 2 glutathione = glutathione disulfide + L-ascorbate</text>
        <dbReference type="Rhea" id="RHEA:24424"/>
        <dbReference type="ChEBI" id="CHEBI:38290"/>
        <dbReference type="ChEBI" id="CHEBI:57925"/>
        <dbReference type="ChEBI" id="CHEBI:58297"/>
        <dbReference type="ChEBI" id="CHEBI:58539"/>
        <dbReference type="EC" id="1.8.5.1"/>
    </reaction>
</comment>
<dbReference type="Gene3D" id="1.20.1050.10">
    <property type="match status" value="1"/>
</dbReference>
<proteinExistence type="inferred from homology"/>
<feature type="compositionally biased region" description="Low complexity" evidence="12">
    <location>
        <begin position="235"/>
        <end position="246"/>
    </location>
</feature>
<dbReference type="SFLD" id="SFLDS00019">
    <property type="entry name" value="Glutathione_Transferase_(cytos"/>
    <property type="match status" value="1"/>
</dbReference>
<keyword evidence="16" id="KW-1185">Reference proteome</keyword>
<dbReference type="PANTHER" id="PTHR43968">
    <property type="match status" value="1"/>
</dbReference>
<dbReference type="FunFam" id="3.40.30.10:FF:000123">
    <property type="entry name" value="Glutathione transferase o1"/>
    <property type="match status" value="1"/>
</dbReference>
<dbReference type="SFLD" id="SFLDG00358">
    <property type="entry name" value="Main_(cytGST)"/>
    <property type="match status" value="1"/>
</dbReference>
<dbReference type="GO" id="GO:0006749">
    <property type="term" value="P:glutathione metabolic process"/>
    <property type="evidence" value="ECO:0000318"/>
    <property type="project" value="GO_Central"/>
</dbReference>
<dbReference type="SUPFAM" id="SSF47616">
    <property type="entry name" value="GST C-terminal domain-like"/>
    <property type="match status" value="1"/>
</dbReference>
<dbReference type="HOGENOM" id="CLU_425934_0_0_1"/>
<dbReference type="SUPFAM" id="SSF52833">
    <property type="entry name" value="Thioredoxin-like"/>
    <property type="match status" value="1"/>
</dbReference>
<dbReference type="InterPro" id="IPR050983">
    <property type="entry name" value="GST_Omega/HSP26"/>
</dbReference>
<feature type="compositionally biased region" description="Polar residues" evidence="12">
    <location>
        <begin position="147"/>
        <end position="161"/>
    </location>
</feature>
<dbReference type="PROSITE" id="PS51354">
    <property type="entry name" value="GLUTAREDOXIN_2"/>
    <property type="match status" value="1"/>
</dbReference>
<dbReference type="PROSITE" id="PS50404">
    <property type="entry name" value="GST_NTER"/>
    <property type="match status" value="1"/>
</dbReference>
<evidence type="ECO:0000256" key="3">
    <source>
        <dbReference type="ARBA" id="ARBA00012452"/>
    </source>
</evidence>
<comment type="similarity">
    <text evidence="1">Belongs to the GST superfamily. Omega family.</text>
</comment>
<dbReference type="Pfam" id="PF13417">
    <property type="entry name" value="GST_N_3"/>
    <property type="match status" value="1"/>
</dbReference>
<evidence type="ECO:0000256" key="1">
    <source>
        <dbReference type="ARBA" id="ARBA00011067"/>
    </source>
</evidence>
<evidence type="ECO:0000256" key="5">
    <source>
        <dbReference type="ARBA" id="ARBA00022679"/>
    </source>
</evidence>
<dbReference type="GO" id="GO:0005737">
    <property type="term" value="C:cytoplasm"/>
    <property type="evidence" value="ECO:0000318"/>
    <property type="project" value="GO_Central"/>
</dbReference>
<evidence type="ECO:0000313" key="16">
    <source>
        <dbReference type="Proteomes" id="UP000008549"/>
    </source>
</evidence>
<dbReference type="AlphaFoldDB" id="A8XMK3"/>
<dbReference type="EC" id="1.20.4.2" evidence="4"/>
<evidence type="ECO:0000256" key="11">
    <source>
        <dbReference type="ARBA" id="ARBA00049544"/>
    </source>
</evidence>
<evidence type="ECO:0000313" key="15">
    <source>
        <dbReference type="EMBL" id="CAP33879.2"/>
    </source>
</evidence>
<dbReference type="CDD" id="cd03055">
    <property type="entry name" value="GST_N_Omega"/>
    <property type="match status" value="1"/>
</dbReference>
<evidence type="ECO:0000256" key="7">
    <source>
        <dbReference type="ARBA" id="ARBA00032186"/>
    </source>
</evidence>
<evidence type="ECO:0000256" key="6">
    <source>
        <dbReference type="ARBA" id="ARBA00023002"/>
    </source>
</evidence>
<feature type="domain" description="GST N-terminal" evidence="13">
    <location>
        <begin position="417"/>
        <end position="495"/>
    </location>
</feature>
<dbReference type="FunFam" id="1.20.1050.10:FF:000009">
    <property type="entry name" value="Glutathione S-transferase omega-1"/>
    <property type="match status" value="1"/>
</dbReference>
<feature type="compositionally biased region" description="Basic and acidic residues" evidence="12">
    <location>
        <begin position="303"/>
        <end position="319"/>
    </location>
</feature>
<evidence type="ECO:0000256" key="12">
    <source>
        <dbReference type="SAM" id="MobiDB-lite"/>
    </source>
</evidence>
<dbReference type="eggNOG" id="KOG0406">
    <property type="taxonomic scope" value="Eukaryota"/>
</dbReference>
<dbReference type="InterPro" id="IPR004045">
    <property type="entry name" value="Glutathione_S-Trfase_N"/>
</dbReference>
<evidence type="ECO:0000256" key="8">
    <source>
        <dbReference type="ARBA" id="ARBA00032681"/>
    </source>
</evidence>
<dbReference type="EMBL" id="HE600979">
    <property type="protein sequence ID" value="CAP33879.2"/>
    <property type="molecule type" value="Genomic_DNA"/>
</dbReference>
<gene>
    <name evidence="17" type="primary">gsto-3.2</name>
    <name evidence="15" type="synonym">Cbr-gsto-3</name>
    <name evidence="17" type="synonym">gsto-3</name>
    <name evidence="17" type="ORF">CBG15701</name>
    <name evidence="15" type="ORF">CBG_15701</name>
</gene>
<feature type="compositionally biased region" description="Low complexity" evidence="12">
    <location>
        <begin position="110"/>
        <end position="123"/>
    </location>
</feature>
<dbReference type="Gene3D" id="3.40.30.10">
    <property type="entry name" value="Glutaredoxin"/>
    <property type="match status" value="1"/>
</dbReference>
<feature type="region of interest" description="Disordered" evidence="12">
    <location>
        <begin position="303"/>
        <end position="323"/>
    </location>
</feature>
<reference evidence="15 16" key="2">
    <citation type="journal article" date="2011" name="PLoS Genet.">
        <title>Caenorhabditis briggsae recombinant inbred line genotypes reveal inter-strain incompatibility and the evolution of recombination.</title>
        <authorList>
            <person name="Ross J.A."/>
            <person name="Koboldt D.C."/>
            <person name="Staisch J.E."/>
            <person name="Chamberlin H.M."/>
            <person name="Gupta B.P."/>
            <person name="Miller R.D."/>
            <person name="Baird S.E."/>
            <person name="Haag E.S."/>
        </authorList>
    </citation>
    <scope>NUCLEOTIDE SEQUENCE [LARGE SCALE GENOMIC DNA]</scope>
    <source>
        <strain evidence="15 16">AF16</strain>
    </source>
</reference>
<dbReference type="InterPro" id="IPR010987">
    <property type="entry name" value="Glutathione-S-Trfase_C-like"/>
</dbReference>